<dbReference type="EMBL" id="CP036200">
    <property type="protein sequence ID" value="QBF81260.1"/>
    <property type="molecule type" value="Genomic_DNA"/>
</dbReference>
<proteinExistence type="predicted"/>
<keyword evidence="1" id="KW-0175">Coiled coil</keyword>
<keyword evidence="4" id="KW-1185">Reference proteome</keyword>
<sequence length="183" mass="19997">MEQDNQTTTEITELEQVSEQQEALQVPESNDALNEFIAQSGEQDDQASAPTAKAEVEKMTVTAAKSLISNGLSGVLGFASHVAQADLSLTGAEIDDFAKDFAPAVVKYANSVGEMPPWLAGLMKYRVELIAAKGVIMLGVSLYFKYRAFKEQAELQRQAQELQREAQLKQMQQAAQQPMQEAA</sequence>
<name>A0A411PD07_9GAMM</name>
<feature type="coiled-coil region" evidence="1">
    <location>
        <begin position="145"/>
        <end position="177"/>
    </location>
</feature>
<dbReference type="OrthoDB" id="9939459at2"/>
<gene>
    <name evidence="3" type="ORF">EXU30_00045</name>
</gene>
<evidence type="ECO:0000256" key="2">
    <source>
        <dbReference type="SAM" id="MobiDB-lite"/>
    </source>
</evidence>
<organism evidence="3 4">
    <name type="scientific">Shewanella maritima</name>
    <dbReference type="NCBI Taxonomy" id="2520507"/>
    <lineage>
        <taxon>Bacteria</taxon>
        <taxon>Pseudomonadati</taxon>
        <taxon>Pseudomonadota</taxon>
        <taxon>Gammaproteobacteria</taxon>
        <taxon>Alteromonadales</taxon>
        <taxon>Shewanellaceae</taxon>
        <taxon>Shewanella</taxon>
    </lineage>
</organism>
<evidence type="ECO:0000313" key="4">
    <source>
        <dbReference type="Proteomes" id="UP000291106"/>
    </source>
</evidence>
<dbReference type="Proteomes" id="UP000291106">
    <property type="component" value="Chromosome"/>
</dbReference>
<dbReference type="KEGG" id="smai:EXU30_00045"/>
<feature type="compositionally biased region" description="Polar residues" evidence="2">
    <location>
        <begin position="1"/>
        <end position="32"/>
    </location>
</feature>
<evidence type="ECO:0000313" key="3">
    <source>
        <dbReference type="EMBL" id="QBF81260.1"/>
    </source>
</evidence>
<dbReference type="RefSeq" id="WP_130597268.1">
    <property type="nucleotide sequence ID" value="NZ_CP036200.1"/>
</dbReference>
<feature type="region of interest" description="Disordered" evidence="2">
    <location>
        <begin position="1"/>
        <end position="50"/>
    </location>
</feature>
<evidence type="ECO:0000256" key="1">
    <source>
        <dbReference type="SAM" id="Coils"/>
    </source>
</evidence>
<dbReference type="AlphaFoldDB" id="A0A411PD07"/>
<protein>
    <submittedName>
        <fullName evidence="3">Uncharacterized protein</fullName>
    </submittedName>
</protein>
<reference evidence="3 4" key="1">
    <citation type="submission" date="2019-02" db="EMBL/GenBank/DDBJ databases">
        <title>Shewanella sp. D4-2 isolated from Dokdo Island.</title>
        <authorList>
            <person name="Baek K."/>
        </authorList>
    </citation>
    <scope>NUCLEOTIDE SEQUENCE [LARGE SCALE GENOMIC DNA]</scope>
    <source>
        <strain evidence="3 4">D4-2</strain>
    </source>
</reference>
<accession>A0A411PD07</accession>